<dbReference type="RefSeq" id="XP_023165262.2">
    <property type="nucleotide sequence ID" value="XM_023309494.2"/>
</dbReference>
<keyword evidence="1" id="KW-0732">Signal</keyword>
<dbReference type="InterPro" id="IPR010512">
    <property type="entry name" value="DUF1091"/>
</dbReference>
<gene>
    <name evidence="3" type="primary">LOC111595670</name>
</gene>
<evidence type="ECO:0000313" key="3">
    <source>
        <dbReference type="RefSeq" id="XP_023165262.2"/>
    </source>
</evidence>
<accession>A0A6J1LNW5</accession>
<proteinExistence type="predicted"/>
<reference evidence="3" key="1">
    <citation type="submission" date="2025-08" db="UniProtKB">
        <authorList>
            <consortium name="RefSeq"/>
        </authorList>
    </citation>
    <scope>IDENTIFICATION</scope>
    <source>
        <strain evidence="3">15085-1641.00</strain>
        <tissue evidence="3">Whole body</tissue>
    </source>
</reference>
<organism evidence="2 3">
    <name type="scientific">Drosophila hydei</name>
    <name type="common">Fruit fly</name>
    <dbReference type="NCBI Taxonomy" id="7224"/>
    <lineage>
        <taxon>Eukaryota</taxon>
        <taxon>Metazoa</taxon>
        <taxon>Ecdysozoa</taxon>
        <taxon>Arthropoda</taxon>
        <taxon>Hexapoda</taxon>
        <taxon>Insecta</taxon>
        <taxon>Pterygota</taxon>
        <taxon>Neoptera</taxon>
        <taxon>Endopterygota</taxon>
        <taxon>Diptera</taxon>
        <taxon>Brachycera</taxon>
        <taxon>Muscomorpha</taxon>
        <taxon>Ephydroidea</taxon>
        <taxon>Drosophilidae</taxon>
        <taxon>Drosophila</taxon>
    </lineage>
</organism>
<dbReference type="OrthoDB" id="7864053at2759"/>
<dbReference type="PANTHER" id="PTHR20898:SF0">
    <property type="entry name" value="DAEDALUS ON 3-RELATED"/>
    <property type="match status" value="1"/>
</dbReference>
<feature type="chain" id="PRO_5026709035" evidence="1">
    <location>
        <begin position="20"/>
        <end position="174"/>
    </location>
</feature>
<protein>
    <submittedName>
        <fullName evidence="3">Uncharacterized protein LOC111595670</fullName>
    </submittedName>
</protein>
<name>A0A6J1LNW5_DROHY</name>
<dbReference type="Pfam" id="PF06477">
    <property type="entry name" value="DUF1091"/>
    <property type="match status" value="1"/>
</dbReference>
<dbReference type="OMA" id="CPLQQNI"/>
<dbReference type="Proteomes" id="UP000504633">
    <property type="component" value="Unplaced"/>
</dbReference>
<feature type="signal peptide" evidence="1">
    <location>
        <begin position="1"/>
        <end position="19"/>
    </location>
</feature>
<dbReference type="GeneID" id="111595670"/>
<evidence type="ECO:0000313" key="2">
    <source>
        <dbReference type="Proteomes" id="UP000504633"/>
    </source>
</evidence>
<dbReference type="AlphaFoldDB" id="A0A6J1LNW5"/>
<dbReference type="KEGG" id="dhe:111595670"/>
<keyword evidence="2" id="KW-1185">Reference proteome</keyword>
<dbReference type="PANTHER" id="PTHR20898">
    <property type="entry name" value="DAEDALUS ON 3-RELATED-RELATED"/>
    <property type="match status" value="1"/>
</dbReference>
<dbReference type="SMART" id="SM00697">
    <property type="entry name" value="DM8"/>
    <property type="match status" value="1"/>
</dbReference>
<sequence>MFRLILLLVIHCSTLGCLARIFIFTKAECRTLDPEFCNFESCEIFSTNNKTNLDIYVKMHYKNPINQVSVALAAYKTTRNNRVSIFNETIDFCLFMRQSFASKFSAIATGPILKISNINHTCPYQHDIIIKGIINNFNFFSGMPAPKGNYVLYMRVSAFKKWKAEVQFYARSAV</sequence>
<dbReference type="PROSITE" id="PS51257">
    <property type="entry name" value="PROKAR_LIPOPROTEIN"/>
    <property type="match status" value="1"/>
</dbReference>
<evidence type="ECO:0000256" key="1">
    <source>
        <dbReference type="SAM" id="SignalP"/>
    </source>
</evidence>